<feature type="transmembrane region" description="Helical" evidence="1">
    <location>
        <begin position="12"/>
        <end position="34"/>
    </location>
</feature>
<name>A0A0G9H873_9GAMM</name>
<evidence type="ECO:0000256" key="1">
    <source>
        <dbReference type="SAM" id="Phobius"/>
    </source>
</evidence>
<protein>
    <submittedName>
        <fullName evidence="2">Uncharacterized protein</fullName>
    </submittedName>
</protein>
<keyword evidence="1" id="KW-0472">Membrane</keyword>
<keyword evidence="1" id="KW-0812">Transmembrane</keyword>
<keyword evidence="1" id="KW-1133">Transmembrane helix</keyword>
<sequence>MNTVDWNWFFSSAAQSAAAIVGIFGAFIVTKILANQATFSERQRRMQELMTSGQKIAEAAARLSFEWYHRHKNEDAVADVNKILEDGGSLDSEDIYDKVRFSPYIARADAVALIDRARSQRDARIEKEREDAQALASLSSILARSHTLFDSVAPRTPLLSTAHFLEPKLSAEREDMDTLFSDARHHIRVVSEVLKSASANPESSGVITAALILIMALFFAGVVYPLSFMPLRLNWVPDLAFSEFWNTLFSLQGAVLSVISALFSAMIGMFFFMNIRLKCASKTLADLASYKEMATYSQYFANREQNSDQRASARTVAPAIPVEAL</sequence>
<feature type="transmembrane region" description="Helical" evidence="1">
    <location>
        <begin position="248"/>
        <end position="272"/>
    </location>
</feature>
<comment type="caution">
    <text evidence="2">The sequence shown here is derived from an EMBL/GenBank/DDBJ whole genome shotgun (WGS) entry which is preliminary data.</text>
</comment>
<proteinExistence type="predicted"/>
<dbReference type="OrthoDB" id="6401959at2"/>
<gene>
    <name evidence="2" type="ORF">Y882_09825</name>
</gene>
<dbReference type="RefSeq" id="WP_046971693.1">
    <property type="nucleotide sequence ID" value="NZ_JPLA01000024.1"/>
</dbReference>
<reference evidence="2 3" key="1">
    <citation type="journal article" date="2015" name="Antonie Van Leeuwenhoek">
        <title>A phylogenomic and molecular marker based taxonomic framework for the order Xanthomonadales: proposal to transfer the families Algiphilaceae and Solimonadaceae to the order Nevskiales ord. nov. and to create a new family within the order Xanthomonadales, the family Rhodanobacteraceae fam. nov., containing the genus Rhodanobacter and its closest relatives.</title>
        <authorList>
            <person name="Naushad S."/>
            <person name="Adeolu M."/>
            <person name="Wong S."/>
            <person name="Sohail M."/>
            <person name="Schellhorn H.E."/>
            <person name="Gupta R.S."/>
        </authorList>
    </citation>
    <scope>NUCLEOTIDE SEQUENCE [LARGE SCALE GENOMIC DNA]</scope>
    <source>
        <strain evidence="2 3">DSM 16301</strain>
    </source>
</reference>
<evidence type="ECO:0000313" key="2">
    <source>
        <dbReference type="EMBL" id="KLD63907.1"/>
    </source>
</evidence>
<dbReference type="EMBL" id="JPLA01000024">
    <property type="protein sequence ID" value="KLD63907.1"/>
    <property type="molecule type" value="Genomic_DNA"/>
</dbReference>
<accession>A0A0G9H873</accession>
<dbReference type="PATRIC" id="fig|1440762.4.peg.1458"/>
<dbReference type="AlphaFoldDB" id="A0A0G9H873"/>
<dbReference type="Proteomes" id="UP000035481">
    <property type="component" value="Unassembled WGS sequence"/>
</dbReference>
<feature type="transmembrane region" description="Helical" evidence="1">
    <location>
        <begin position="205"/>
        <end position="228"/>
    </location>
</feature>
<organism evidence="2 3">
    <name type="scientific">Dyella japonica DSM 16301</name>
    <dbReference type="NCBI Taxonomy" id="1440762"/>
    <lineage>
        <taxon>Bacteria</taxon>
        <taxon>Pseudomonadati</taxon>
        <taxon>Pseudomonadota</taxon>
        <taxon>Gammaproteobacteria</taxon>
        <taxon>Lysobacterales</taxon>
        <taxon>Rhodanobacteraceae</taxon>
        <taxon>Dyella</taxon>
    </lineage>
</organism>
<evidence type="ECO:0000313" key="3">
    <source>
        <dbReference type="Proteomes" id="UP000035481"/>
    </source>
</evidence>